<dbReference type="eggNOG" id="ENOG502QWAB">
    <property type="taxonomic scope" value="Eukaryota"/>
</dbReference>
<dbReference type="GeneID" id="18486042"/>
<dbReference type="KEGG" id="tre:TRIREDRAFT_56717"/>
<protein>
    <submittedName>
        <fullName evidence="1">Predicted protein</fullName>
    </submittedName>
</protein>
<name>G0RBS9_HYPJQ</name>
<organism evidence="2">
    <name type="scientific">Hypocrea jecorina (strain QM6a)</name>
    <name type="common">Trichoderma reesei</name>
    <dbReference type="NCBI Taxonomy" id="431241"/>
    <lineage>
        <taxon>Eukaryota</taxon>
        <taxon>Fungi</taxon>
        <taxon>Dikarya</taxon>
        <taxon>Ascomycota</taxon>
        <taxon>Pezizomycotina</taxon>
        <taxon>Sordariomycetes</taxon>
        <taxon>Hypocreomycetidae</taxon>
        <taxon>Hypocreales</taxon>
        <taxon>Hypocreaceae</taxon>
        <taxon>Trichoderma</taxon>
    </lineage>
</organism>
<dbReference type="EMBL" id="GL985058">
    <property type="protein sequence ID" value="EGR51109.1"/>
    <property type="molecule type" value="Genomic_DNA"/>
</dbReference>
<keyword evidence="2" id="KW-1185">Reference proteome</keyword>
<dbReference type="PANTHER" id="PTHR33099:SF7">
    <property type="entry name" value="MYND-TYPE DOMAIN-CONTAINING PROTEIN"/>
    <property type="match status" value="1"/>
</dbReference>
<evidence type="ECO:0000313" key="1">
    <source>
        <dbReference type="EMBL" id="EGR51109.1"/>
    </source>
</evidence>
<dbReference type="Proteomes" id="UP000008984">
    <property type="component" value="Unassembled WGS sequence"/>
</dbReference>
<accession>G0RBS9</accession>
<evidence type="ECO:0000313" key="2">
    <source>
        <dbReference type="Proteomes" id="UP000008984"/>
    </source>
</evidence>
<proteinExistence type="predicted"/>
<dbReference type="AlphaFoldDB" id="G0RBS9"/>
<dbReference type="PANTHER" id="PTHR33099">
    <property type="entry name" value="FE2OG DIOXYGENASE DOMAIN-CONTAINING PROTEIN"/>
    <property type="match status" value="1"/>
</dbReference>
<dbReference type="VEuPathDB" id="FungiDB:TRIREDRAFT_56717"/>
<reference evidence="1 2" key="1">
    <citation type="journal article" date="2008" name="Nat. Biotechnol.">
        <title>Genome sequencing and analysis of the biomass-degrading fungus Trichoderma reesei (syn. Hypocrea jecorina).</title>
        <authorList>
            <person name="Martinez D."/>
            <person name="Berka R.M."/>
            <person name="Henrissat B."/>
            <person name="Saloheimo M."/>
            <person name="Arvas M."/>
            <person name="Baker S.E."/>
            <person name="Chapman J."/>
            <person name="Chertkov O."/>
            <person name="Coutinho P.M."/>
            <person name="Cullen D."/>
            <person name="Danchin E.G."/>
            <person name="Grigoriev I.V."/>
            <person name="Harris P."/>
            <person name="Jackson M."/>
            <person name="Kubicek C.P."/>
            <person name="Han C.S."/>
            <person name="Ho I."/>
            <person name="Larrondo L.F."/>
            <person name="de Leon A.L."/>
            <person name="Magnuson J.K."/>
            <person name="Merino S."/>
            <person name="Misra M."/>
            <person name="Nelson B."/>
            <person name="Putnam N."/>
            <person name="Robbertse B."/>
            <person name="Salamov A.A."/>
            <person name="Schmoll M."/>
            <person name="Terry A."/>
            <person name="Thayer N."/>
            <person name="Westerholm-Parvinen A."/>
            <person name="Schoch C.L."/>
            <person name="Yao J."/>
            <person name="Barabote R."/>
            <person name="Nelson M.A."/>
            <person name="Detter C."/>
            <person name="Bruce D."/>
            <person name="Kuske C.R."/>
            <person name="Xie G."/>
            <person name="Richardson P."/>
            <person name="Rokhsar D.S."/>
            <person name="Lucas S.M."/>
            <person name="Rubin E.M."/>
            <person name="Dunn-Coleman N."/>
            <person name="Ward M."/>
            <person name="Brettin T.S."/>
        </authorList>
    </citation>
    <scope>NUCLEOTIDE SEQUENCE [LARGE SCALE GENOMIC DNA]</scope>
    <source>
        <strain evidence="1 2">QM6a</strain>
    </source>
</reference>
<gene>
    <name evidence="1" type="ORF">TRIREDRAFT_56717</name>
</gene>
<dbReference type="Gene3D" id="2.60.120.620">
    <property type="entry name" value="q2cbj1_9rhob like domain"/>
    <property type="match status" value="1"/>
</dbReference>
<dbReference type="RefSeq" id="XP_006962655.1">
    <property type="nucleotide sequence ID" value="XM_006962593.1"/>
</dbReference>
<dbReference type="HOGENOM" id="CLU_007520_1_3_1"/>
<dbReference type="OrthoDB" id="4891205at2759"/>
<sequence length="876" mass="97699">MNREVIDLTATDPEPASSSHRRIVYSAWKQQLLNCLNGIVSSGDFAVSRRYQTFASPGLRIAGSEAVIPLPLTDRDAETIQGACREAPFGRGDQTLVDKSVRKTWELDATQFECTNPSWPAFLSTLLNDAAAGLGLPDVSAKPHKLLLYEKGSFFKRHKDSEKEAGMVATLVVCLPGIHKGGDVHLSFGPERRVLATAPASAFDVTALAWYSDVDHEVKPLESGHRLALTYNLFQSGSAKQSAQFLFERSQQLKGIIGKWQAHFPQVPMVVYPLAHKYTKSSLSLSNMKGRDRAVCHSLKEASTACGLYLVLAHMTHTADEFDSYYTTGEGETRTTLDSIYSCEGAQIGSSDTIDDRIILDSDMFTDRDADSQDEEEFTGNESAPISLRYHDTVAVLIPRHRISRFLRSNVHRANRFQEVENLVSMVKQDYEEHRESLGVKSSTLKVMTEALAVSSGSPQLTMACTIAKWALEAKYEDLYQQAVSIALSGKVPSKELVDVVSRHLDEAFAENPNEVDWQKWLGPFLRTTSLVVRDSTTRMFIACLKTKPLQDSLRAWAQPQFDSNLDTQEHFTVDDHDYFLSNLVPQYSGGIVKDLFGKTLKAARSRLALQTQDLIASQSAFPFPYAPKNHASRVVSRNFTTLIKQSLTVGASQEALELVEHCYGTFNAAKSSWDPSRFHKEGIVEDLLVPLASAFDSCNVSLSPGVRAFFDLLIRHILHSQPPRYPERMTGLRHKRRGCGRCQDCAAMNVFLESEVERVWNFRAATHRRAHIEGQLPASIFRYQTIASGSPYTLRVEKLGTEYQEEVKDFRSRFLAYDSMLAPLRGAVFQSILGDAAYRELVELEHLRGKLPATVAGVKRPSQSNVAGDSARRRL</sequence>